<evidence type="ECO:0008006" key="4">
    <source>
        <dbReference type="Google" id="ProtNLM"/>
    </source>
</evidence>
<accession>A0ABQ4NZJ3</accession>
<sequence>MKQQKGFTLIELVMVILVLAIISVIVAPKLLSLSSESQTAMIKSVGGTIASMNQMVNSKTQVVGIADKGDCSYSCGGDPHWDVLVGYYFVDISGTRLYVYNGYPMATQFDPVVQKNYKTVMGLSDDDWLVEPYINSHASGIIPMKFKDKIADIKSGNFKCHLEYVAPTSGRSYALKTLTYDC</sequence>
<dbReference type="Pfam" id="PF07963">
    <property type="entry name" value="N_methyl"/>
    <property type="match status" value="1"/>
</dbReference>
<protein>
    <recommendedName>
        <fullName evidence="4">Prepilin-type N-terminal cleavage/methylation domain-containing protein</fullName>
    </recommendedName>
</protein>
<keyword evidence="1" id="KW-0472">Membrane</keyword>
<keyword evidence="1" id="KW-0812">Transmembrane</keyword>
<gene>
    <name evidence="2" type="ORF">TUM3794_18630</name>
</gene>
<evidence type="ECO:0000256" key="1">
    <source>
        <dbReference type="SAM" id="Phobius"/>
    </source>
</evidence>
<feature type="transmembrane region" description="Helical" evidence="1">
    <location>
        <begin position="12"/>
        <end position="31"/>
    </location>
</feature>
<name>A0ABQ4NZJ3_SHECO</name>
<evidence type="ECO:0000313" key="3">
    <source>
        <dbReference type="Proteomes" id="UP000773469"/>
    </source>
</evidence>
<dbReference type="InterPro" id="IPR012902">
    <property type="entry name" value="N_methyl_site"/>
</dbReference>
<reference evidence="2 3" key="1">
    <citation type="submission" date="2021-05" db="EMBL/GenBank/DDBJ databases">
        <title>Molecular characterization for Shewanella algae harboring chromosomal blaOXA-55-like strains isolated from clinical and environment sample.</title>
        <authorList>
            <person name="Ohama Y."/>
            <person name="Aoki K."/>
            <person name="Harada S."/>
            <person name="Moriya K."/>
            <person name="Ishii Y."/>
            <person name="Tateda K."/>
        </authorList>
    </citation>
    <scope>NUCLEOTIDE SEQUENCE [LARGE SCALE GENOMIC DNA]</scope>
    <source>
        <strain evidence="2 3">MBTL60-118</strain>
    </source>
</reference>
<comment type="caution">
    <text evidence="2">The sequence shown here is derived from an EMBL/GenBank/DDBJ whole genome shotgun (WGS) entry which is preliminary data.</text>
</comment>
<dbReference type="InterPro" id="IPR045584">
    <property type="entry name" value="Pilin-like"/>
</dbReference>
<dbReference type="PROSITE" id="PS00409">
    <property type="entry name" value="PROKAR_NTER_METHYL"/>
    <property type="match status" value="1"/>
</dbReference>
<evidence type="ECO:0000313" key="2">
    <source>
        <dbReference type="EMBL" id="GIU40538.1"/>
    </source>
</evidence>
<keyword evidence="3" id="KW-1185">Reference proteome</keyword>
<keyword evidence="1" id="KW-1133">Transmembrane helix</keyword>
<dbReference type="NCBIfam" id="TIGR02532">
    <property type="entry name" value="IV_pilin_GFxxxE"/>
    <property type="match status" value="1"/>
</dbReference>
<dbReference type="Proteomes" id="UP000773469">
    <property type="component" value="Unassembled WGS sequence"/>
</dbReference>
<dbReference type="RefSeq" id="WP_220756804.1">
    <property type="nucleotide sequence ID" value="NZ_BPEU01000012.1"/>
</dbReference>
<dbReference type="EMBL" id="BPEU01000012">
    <property type="protein sequence ID" value="GIU40538.1"/>
    <property type="molecule type" value="Genomic_DNA"/>
</dbReference>
<dbReference type="SUPFAM" id="SSF54523">
    <property type="entry name" value="Pili subunits"/>
    <property type="match status" value="1"/>
</dbReference>
<proteinExistence type="predicted"/>
<dbReference type="Gene3D" id="3.30.700.10">
    <property type="entry name" value="Glycoprotein, Type 4 Pilin"/>
    <property type="match status" value="1"/>
</dbReference>
<organism evidence="2 3">
    <name type="scientific">Shewanella colwelliana</name>
    <name type="common">Alteromonas colwelliana</name>
    <dbReference type="NCBI Taxonomy" id="23"/>
    <lineage>
        <taxon>Bacteria</taxon>
        <taxon>Pseudomonadati</taxon>
        <taxon>Pseudomonadota</taxon>
        <taxon>Gammaproteobacteria</taxon>
        <taxon>Alteromonadales</taxon>
        <taxon>Shewanellaceae</taxon>
        <taxon>Shewanella</taxon>
    </lineage>
</organism>